<accession>A0A1E4RKF1</accession>
<evidence type="ECO:0000313" key="3">
    <source>
        <dbReference type="Proteomes" id="UP000095085"/>
    </source>
</evidence>
<keyword evidence="1" id="KW-1133">Transmembrane helix</keyword>
<protein>
    <submittedName>
        <fullName evidence="2">Uncharacterized protein</fullName>
    </submittedName>
</protein>
<keyword evidence="1" id="KW-0472">Membrane</keyword>
<reference evidence="3" key="1">
    <citation type="submission" date="2016-05" db="EMBL/GenBank/DDBJ databases">
        <title>Comparative genomics of biotechnologically important yeasts.</title>
        <authorList>
            <consortium name="DOE Joint Genome Institute"/>
            <person name="Riley R."/>
            <person name="Haridas S."/>
            <person name="Wolfe K.H."/>
            <person name="Lopes M.R."/>
            <person name="Hittinger C.T."/>
            <person name="Goker M."/>
            <person name="Salamov A."/>
            <person name="Wisecaver J."/>
            <person name="Long T.M."/>
            <person name="Aerts A.L."/>
            <person name="Barry K."/>
            <person name="Choi C."/>
            <person name="Clum A."/>
            <person name="Coughlan A.Y."/>
            <person name="Deshpande S."/>
            <person name="Douglass A.P."/>
            <person name="Hanson S.J."/>
            <person name="Klenk H.-P."/>
            <person name="Labutti K."/>
            <person name="Lapidus A."/>
            <person name="Lindquist E."/>
            <person name="Lipzen A."/>
            <person name="Meier-Kolthoff J.P."/>
            <person name="Ohm R.A."/>
            <person name="Otillar R.P."/>
            <person name="Pangilinan J."/>
            <person name="Peng Y."/>
            <person name="Rokas A."/>
            <person name="Rosa C.A."/>
            <person name="Scheuner C."/>
            <person name="Sibirny A.A."/>
            <person name="Slot J.C."/>
            <person name="Stielow J.B."/>
            <person name="Sun H."/>
            <person name="Kurtzman C.P."/>
            <person name="Blackwell M."/>
            <person name="Grigoriev I.V."/>
            <person name="Jeffries T.W."/>
        </authorList>
    </citation>
    <scope>NUCLEOTIDE SEQUENCE [LARGE SCALE GENOMIC DNA]</scope>
    <source>
        <strain evidence="3">NRRL Y-1933</strain>
    </source>
</reference>
<dbReference type="Proteomes" id="UP000095085">
    <property type="component" value="Unassembled WGS sequence"/>
</dbReference>
<evidence type="ECO:0000313" key="2">
    <source>
        <dbReference type="EMBL" id="ODV67757.1"/>
    </source>
</evidence>
<proteinExistence type="predicted"/>
<dbReference type="EMBL" id="KV454540">
    <property type="protein sequence ID" value="ODV67757.1"/>
    <property type="molecule type" value="Genomic_DNA"/>
</dbReference>
<keyword evidence="3" id="KW-1185">Reference proteome</keyword>
<sequence length="276" mass="31975">MARFLTELETKLGLEADFLADDIIITSEIEELVEGMERRLEKPASQISIEYSDMKNIMISLLKDIKVIDLNHGVIYGGFNDGYEYYQDNFNHYIYKETGSMSLTPSNYSLSEDDSDETASLMNNHSKSEMVVNKKTIFNLNEILEEINDHHSCIDESFHNLETRVNNLHIRNYQDLRHLNQLLNHNNSIDHRLIAIRSELEILHRQFPKPKLIVDVLNLDYTPVVPKSLLGSQLSQEDILFLQRFNSKAPRTKDYSTLLILAITIVTIMVSYYFAI</sequence>
<organism evidence="2 3">
    <name type="scientific">Hyphopichia burtonii NRRL Y-1933</name>
    <dbReference type="NCBI Taxonomy" id="984485"/>
    <lineage>
        <taxon>Eukaryota</taxon>
        <taxon>Fungi</taxon>
        <taxon>Dikarya</taxon>
        <taxon>Ascomycota</taxon>
        <taxon>Saccharomycotina</taxon>
        <taxon>Pichiomycetes</taxon>
        <taxon>Debaryomycetaceae</taxon>
        <taxon>Hyphopichia</taxon>
    </lineage>
</organism>
<dbReference type="RefSeq" id="XP_020076824.1">
    <property type="nucleotide sequence ID" value="XM_020221085.1"/>
</dbReference>
<dbReference type="GeneID" id="30995635"/>
<feature type="transmembrane region" description="Helical" evidence="1">
    <location>
        <begin position="255"/>
        <end position="275"/>
    </location>
</feature>
<evidence type="ECO:0000256" key="1">
    <source>
        <dbReference type="SAM" id="Phobius"/>
    </source>
</evidence>
<keyword evidence="1" id="KW-0812">Transmembrane</keyword>
<dbReference type="AlphaFoldDB" id="A0A1E4RKF1"/>
<name>A0A1E4RKF1_9ASCO</name>
<gene>
    <name evidence="2" type="ORF">HYPBUDRAFT_152555</name>
</gene>